<dbReference type="NCBIfam" id="TIGR00229">
    <property type="entry name" value="sensory_box"/>
    <property type="match status" value="1"/>
</dbReference>
<dbReference type="Gene3D" id="1.10.287.130">
    <property type="match status" value="1"/>
</dbReference>
<sequence length="512" mass="56630">MKITVPASVRREHSWLTGLWDRLLFNPRQAQARAAFGISPTPAINALGWVVGLVVACGIVVINSETHTDWAPTLLYITLLLMAANLFSINVVIGVALFSIALLTALFLYNGNYERWDAVTGFFRCLTALSAITFLALRSKYAADSLRHNEAYLIGAQRLSQTGSVSFRGDSETMSWSQELARIFEFPPHQIPTVAMVLERTHPDDLHLAHEVFAKAQNRAPLIEVKHRLLMPDGRIKHIHMIASPVEARGRFEYLGAVMDVTASKRAEEALFHAQSQLAHVTRITSLGELAASIAHEVNQPLTAITSSGEACRRWLDRPVPDLNEARQSLDRIVSSACRASEVISRIRALSRKCDPLRKPESLDAIVNETLGLVQHELSRHKVRSRVELNVLDAQINADRIQLQQVIINLVINACHAMETIAPRQRLLQVRTWVEGNDVLLEVADHGIGIDDASMLTLFQPFFTTKPDGLGMGLSICRSIIDFHGGRLWATSTPGHGTAFTCSLPLLAKDAP</sequence>
<dbReference type="EMBL" id="QUZU01000073">
    <property type="protein sequence ID" value="TFY84242.1"/>
    <property type="molecule type" value="Genomic_DNA"/>
</dbReference>
<dbReference type="InterPro" id="IPR035965">
    <property type="entry name" value="PAS-like_dom_sf"/>
</dbReference>
<dbReference type="PANTHER" id="PTHR43065">
    <property type="entry name" value="SENSOR HISTIDINE KINASE"/>
    <property type="match status" value="1"/>
</dbReference>
<dbReference type="InterPro" id="IPR000700">
    <property type="entry name" value="PAS-assoc_C"/>
</dbReference>
<dbReference type="InterPro" id="IPR036890">
    <property type="entry name" value="HATPase_C_sf"/>
</dbReference>
<dbReference type="Pfam" id="PF00512">
    <property type="entry name" value="HisKA"/>
    <property type="match status" value="1"/>
</dbReference>
<feature type="domain" description="Histidine kinase" evidence="10">
    <location>
        <begin position="293"/>
        <end position="508"/>
    </location>
</feature>
<dbReference type="CDD" id="cd00082">
    <property type="entry name" value="HisKA"/>
    <property type="match status" value="1"/>
</dbReference>
<feature type="transmembrane region" description="Helical" evidence="9">
    <location>
        <begin position="74"/>
        <end position="107"/>
    </location>
</feature>
<evidence type="ECO:0000256" key="2">
    <source>
        <dbReference type="ARBA" id="ARBA00012438"/>
    </source>
</evidence>
<dbReference type="PROSITE" id="PS50109">
    <property type="entry name" value="HIS_KIN"/>
    <property type="match status" value="1"/>
</dbReference>
<dbReference type="SUPFAM" id="SSF55785">
    <property type="entry name" value="PYP-like sensor domain (PAS domain)"/>
    <property type="match status" value="1"/>
</dbReference>
<keyword evidence="9" id="KW-0812">Transmembrane</keyword>
<keyword evidence="8" id="KW-0902">Two-component regulatory system</keyword>
<dbReference type="PRINTS" id="PR00344">
    <property type="entry name" value="BCTRLSENSOR"/>
</dbReference>
<dbReference type="SUPFAM" id="SSF47384">
    <property type="entry name" value="Homodimeric domain of signal transducing histidine kinase"/>
    <property type="match status" value="1"/>
</dbReference>
<evidence type="ECO:0000259" key="10">
    <source>
        <dbReference type="PROSITE" id="PS50109"/>
    </source>
</evidence>
<keyword evidence="6 12" id="KW-0418">Kinase</keyword>
<dbReference type="Proteomes" id="UP000297391">
    <property type="component" value="Unassembled WGS sequence"/>
</dbReference>
<evidence type="ECO:0000256" key="6">
    <source>
        <dbReference type="ARBA" id="ARBA00022777"/>
    </source>
</evidence>
<accession>A0A4Z0ABB4</accession>
<evidence type="ECO:0000256" key="3">
    <source>
        <dbReference type="ARBA" id="ARBA00022553"/>
    </source>
</evidence>
<feature type="transmembrane region" description="Helical" evidence="9">
    <location>
        <begin position="43"/>
        <end position="62"/>
    </location>
</feature>
<dbReference type="InterPro" id="IPR005467">
    <property type="entry name" value="His_kinase_dom"/>
</dbReference>
<dbReference type="PANTHER" id="PTHR43065:SF10">
    <property type="entry name" value="PEROXIDE STRESS-ACTIVATED HISTIDINE KINASE MAK3"/>
    <property type="match status" value="1"/>
</dbReference>
<keyword evidence="9" id="KW-0472">Membrane</keyword>
<dbReference type="CDD" id="cd00130">
    <property type="entry name" value="PAS"/>
    <property type="match status" value="1"/>
</dbReference>
<dbReference type="InterPro" id="IPR013655">
    <property type="entry name" value="PAS_fold_3"/>
</dbReference>
<evidence type="ECO:0000256" key="8">
    <source>
        <dbReference type="ARBA" id="ARBA00023012"/>
    </source>
</evidence>
<organism evidence="12 13">
    <name type="scientific">Pseudomonas kairouanensis</name>
    <dbReference type="NCBI Taxonomy" id="2293832"/>
    <lineage>
        <taxon>Bacteria</taxon>
        <taxon>Pseudomonadati</taxon>
        <taxon>Pseudomonadota</taxon>
        <taxon>Gammaproteobacteria</taxon>
        <taxon>Pseudomonadales</taxon>
        <taxon>Pseudomonadaceae</taxon>
        <taxon>Pseudomonas</taxon>
    </lineage>
</organism>
<comment type="caution">
    <text evidence="12">The sequence shown here is derived from an EMBL/GenBank/DDBJ whole genome shotgun (WGS) entry which is preliminary data.</text>
</comment>
<dbReference type="Pfam" id="PF02518">
    <property type="entry name" value="HATPase_c"/>
    <property type="match status" value="1"/>
</dbReference>
<dbReference type="SMART" id="SM00388">
    <property type="entry name" value="HisKA"/>
    <property type="match status" value="1"/>
</dbReference>
<protein>
    <recommendedName>
        <fullName evidence="2">histidine kinase</fullName>
        <ecNumber evidence="2">2.7.13.3</ecNumber>
    </recommendedName>
</protein>
<gene>
    <name evidence="12" type="ORF">DYL59_30060</name>
</gene>
<dbReference type="Gene3D" id="3.30.565.10">
    <property type="entry name" value="Histidine kinase-like ATPase, C-terminal domain"/>
    <property type="match status" value="1"/>
</dbReference>
<dbReference type="GO" id="GO:0000155">
    <property type="term" value="F:phosphorelay sensor kinase activity"/>
    <property type="evidence" value="ECO:0007669"/>
    <property type="project" value="InterPro"/>
</dbReference>
<comment type="catalytic activity">
    <reaction evidence="1">
        <text>ATP + protein L-histidine = ADP + protein N-phospho-L-histidine.</text>
        <dbReference type="EC" id="2.7.13.3"/>
    </reaction>
</comment>
<dbReference type="InterPro" id="IPR003661">
    <property type="entry name" value="HisK_dim/P_dom"/>
</dbReference>
<evidence type="ECO:0000256" key="5">
    <source>
        <dbReference type="ARBA" id="ARBA00022741"/>
    </source>
</evidence>
<dbReference type="RefSeq" id="WP_135292423.1">
    <property type="nucleotide sequence ID" value="NZ_QUZU01000073.1"/>
</dbReference>
<keyword evidence="4" id="KW-0808">Transferase</keyword>
<keyword evidence="5" id="KW-0547">Nucleotide-binding</keyword>
<dbReference type="InterPro" id="IPR000014">
    <property type="entry name" value="PAS"/>
</dbReference>
<feature type="domain" description="PAC" evidence="11">
    <location>
        <begin position="223"/>
        <end position="273"/>
    </location>
</feature>
<dbReference type="OrthoDB" id="1931120at2"/>
<reference evidence="12 13" key="1">
    <citation type="journal article" date="2019" name="Syst. Appl. Microbiol.">
        <title>New species of pathogenic Pseudomonas isolated from citrus in Tunisia: Proposal of Pseudomonas kairouanensis sp. nov. and Pseudomonas nabeulensis sp. nov.</title>
        <authorList>
            <person name="Oueslati M."/>
            <person name="Mulet M."/>
            <person name="Gomila M."/>
            <person name="Berge O."/>
            <person name="Hajlaoui M.R."/>
            <person name="Lalucat J."/>
            <person name="Sadfi-Zouaoui N."/>
            <person name="Garcia-Valdes E."/>
        </authorList>
    </citation>
    <scope>NUCLEOTIDE SEQUENCE [LARGE SCALE GENOMIC DNA]</scope>
    <source>
        <strain evidence="12 13">KC12</strain>
    </source>
</reference>
<dbReference type="PROSITE" id="PS50113">
    <property type="entry name" value="PAC"/>
    <property type="match status" value="1"/>
</dbReference>
<dbReference type="AlphaFoldDB" id="A0A4Z0ABB4"/>
<dbReference type="EC" id="2.7.13.3" evidence="2"/>
<evidence type="ECO:0000256" key="7">
    <source>
        <dbReference type="ARBA" id="ARBA00022840"/>
    </source>
</evidence>
<keyword evidence="13" id="KW-1185">Reference proteome</keyword>
<keyword evidence="3" id="KW-0597">Phosphoprotein</keyword>
<evidence type="ECO:0000256" key="9">
    <source>
        <dbReference type="SAM" id="Phobius"/>
    </source>
</evidence>
<proteinExistence type="predicted"/>
<evidence type="ECO:0000313" key="13">
    <source>
        <dbReference type="Proteomes" id="UP000297391"/>
    </source>
</evidence>
<name>A0A4Z0ABB4_9PSED</name>
<dbReference type="InterPro" id="IPR004358">
    <property type="entry name" value="Sig_transdc_His_kin-like_C"/>
</dbReference>
<dbReference type="Pfam" id="PF08447">
    <property type="entry name" value="PAS_3"/>
    <property type="match status" value="1"/>
</dbReference>
<evidence type="ECO:0000313" key="12">
    <source>
        <dbReference type="EMBL" id="TFY84242.1"/>
    </source>
</evidence>
<dbReference type="SUPFAM" id="SSF55874">
    <property type="entry name" value="ATPase domain of HSP90 chaperone/DNA topoisomerase II/histidine kinase"/>
    <property type="match status" value="1"/>
</dbReference>
<evidence type="ECO:0000256" key="4">
    <source>
        <dbReference type="ARBA" id="ARBA00022679"/>
    </source>
</evidence>
<keyword evidence="9" id="KW-1133">Transmembrane helix</keyword>
<dbReference type="Gene3D" id="3.30.450.20">
    <property type="entry name" value="PAS domain"/>
    <property type="match status" value="1"/>
</dbReference>
<evidence type="ECO:0000259" key="11">
    <source>
        <dbReference type="PROSITE" id="PS50113"/>
    </source>
</evidence>
<dbReference type="GO" id="GO:0005524">
    <property type="term" value="F:ATP binding"/>
    <property type="evidence" value="ECO:0007669"/>
    <property type="project" value="UniProtKB-KW"/>
</dbReference>
<dbReference type="SMART" id="SM00387">
    <property type="entry name" value="HATPase_c"/>
    <property type="match status" value="1"/>
</dbReference>
<dbReference type="InterPro" id="IPR003594">
    <property type="entry name" value="HATPase_dom"/>
</dbReference>
<evidence type="ECO:0000256" key="1">
    <source>
        <dbReference type="ARBA" id="ARBA00000085"/>
    </source>
</evidence>
<feature type="transmembrane region" description="Helical" evidence="9">
    <location>
        <begin position="119"/>
        <end position="137"/>
    </location>
</feature>
<dbReference type="InterPro" id="IPR036097">
    <property type="entry name" value="HisK_dim/P_sf"/>
</dbReference>
<keyword evidence="7" id="KW-0067">ATP-binding</keyword>